<evidence type="ECO:0000256" key="9">
    <source>
        <dbReference type="ARBA" id="ARBA00047604"/>
    </source>
</evidence>
<evidence type="ECO:0000259" key="11">
    <source>
        <dbReference type="Pfam" id="PF03007"/>
    </source>
</evidence>
<evidence type="ECO:0000256" key="10">
    <source>
        <dbReference type="ARBA" id="ARBA00048109"/>
    </source>
</evidence>
<dbReference type="InterPro" id="IPR009721">
    <property type="entry name" value="O-acyltransferase_WSD1_C"/>
</dbReference>
<comment type="pathway">
    <text evidence="3">Glycerolipid metabolism; triacylglycerol biosynthesis.</text>
</comment>
<name>A0AAV9DH28_ACOCL</name>
<reference evidence="13" key="2">
    <citation type="submission" date="2023-06" db="EMBL/GenBank/DDBJ databases">
        <authorList>
            <person name="Ma L."/>
            <person name="Liu K.-W."/>
            <person name="Li Z."/>
            <person name="Hsiao Y.-Y."/>
            <person name="Qi Y."/>
            <person name="Fu T."/>
            <person name="Tang G."/>
            <person name="Zhang D."/>
            <person name="Sun W.-H."/>
            <person name="Liu D.-K."/>
            <person name="Li Y."/>
            <person name="Chen G.-Z."/>
            <person name="Liu X.-D."/>
            <person name="Liao X.-Y."/>
            <person name="Jiang Y.-T."/>
            <person name="Yu X."/>
            <person name="Hao Y."/>
            <person name="Huang J."/>
            <person name="Zhao X.-W."/>
            <person name="Ke S."/>
            <person name="Chen Y.-Y."/>
            <person name="Wu W.-L."/>
            <person name="Hsu J.-L."/>
            <person name="Lin Y.-F."/>
            <person name="Huang M.-D."/>
            <person name="Li C.-Y."/>
            <person name="Huang L."/>
            <person name="Wang Z.-W."/>
            <person name="Zhao X."/>
            <person name="Zhong W.-Y."/>
            <person name="Peng D.-H."/>
            <person name="Ahmad S."/>
            <person name="Lan S."/>
            <person name="Zhang J.-S."/>
            <person name="Tsai W.-C."/>
            <person name="Van De Peer Y."/>
            <person name="Liu Z.-J."/>
        </authorList>
    </citation>
    <scope>NUCLEOTIDE SEQUENCE</scope>
    <source>
        <strain evidence="13">CP</strain>
        <tissue evidence="13">Leaves</tissue>
    </source>
</reference>
<dbReference type="GO" id="GO:0047196">
    <property type="term" value="F:long-chain-alcohol O-fatty-acyltransferase activity"/>
    <property type="evidence" value="ECO:0007669"/>
    <property type="project" value="UniProtKB-EC"/>
</dbReference>
<dbReference type="InterPro" id="IPR004255">
    <property type="entry name" value="O-acyltransferase_WSD1_N"/>
</dbReference>
<comment type="catalytic activity">
    <reaction evidence="10">
        <text>an acyl-CoA + a 1,2-diacyl-sn-glycerol = a triacyl-sn-glycerol + CoA</text>
        <dbReference type="Rhea" id="RHEA:10868"/>
        <dbReference type="ChEBI" id="CHEBI:17815"/>
        <dbReference type="ChEBI" id="CHEBI:57287"/>
        <dbReference type="ChEBI" id="CHEBI:58342"/>
        <dbReference type="ChEBI" id="CHEBI:64615"/>
        <dbReference type="EC" id="2.3.1.20"/>
    </reaction>
</comment>
<evidence type="ECO:0000256" key="6">
    <source>
        <dbReference type="ARBA" id="ARBA00022824"/>
    </source>
</evidence>
<evidence type="ECO:0000256" key="4">
    <source>
        <dbReference type="ARBA" id="ARBA00005189"/>
    </source>
</evidence>
<dbReference type="GO" id="GO:0004144">
    <property type="term" value="F:diacylglycerol O-acyltransferase activity"/>
    <property type="evidence" value="ECO:0007669"/>
    <property type="project" value="UniProtKB-EC"/>
</dbReference>
<dbReference type="PANTHER" id="PTHR31650:SF41">
    <property type="entry name" value="O-ACYLTRANSFERASE WSD1-LIKE ISOFORM X1"/>
    <property type="match status" value="1"/>
</dbReference>
<dbReference type="Pfam" id="PF03007">
    <property type="entry name" value="WS_DGAT_cat"/>
    <property type="match status" value="1"/>
</dbReference>
<keyword evidence="6" id="KW-0256">Endoplasmic reticulum</keyword>
<feature type="domain" description="O-acyltransferase WSD1-like N-terminal" evidence="11">
    <location>
        <begin position="62"/>
        <end position="241"/>
    </location>
</feature>
<dbReference type="Pfam" id="PF06974">
    <property type="entry name" value="WS_DGAT_C"/>
    <property type="match status" value="1"/>
</dbReference>
<evidence type="ECO:0000256" key="5">
    <source>
        <dbReference type="ARBA" id="ARBA00022679"/>
    </source>
</evidence>
<comment type="pathway">
    <text evidence="4">Lipid metabolism.</text>
</comment>
<evidence type="ECO:0000256" key="1">
    <source>
        <dbReference type="ARBA" id="ARBA00004162"/>
    </source>
</evidence>
<comment type="catalytic activity">
    <reaction evidence="9">
        <text>a long chain fatty alcohol + a fatty acyl-CoA = a long-chain alcohol wax ester + CoA</text>
        <dbReference type="Rhea" id="RHEA:38443"/>
        <dbReference type="ChEBI" id="CHEBI:17135"/>
        <dbReference type="ChEBI" id="CHEBI:57287"/>
        <dbReference type="ChEBI" id="CHEBI:77636"/>
        <dbReference type="ChEBI" id="CHEBI:235323"/>
        <dbReference type="EC" id="2.3.1.75"/>
    </reaction>
</comment>
<evidence type="ECO:0000313" key="13">
    <source>
        <dbReference type="EMBL" id="KAK1299763.1"/>
    </source>
</evidence>
<evidence type="ECO:0000259" key="12">
    <source>
        <dbReference type="Pfam" id="PF06974"/>
    </source>
</evidence>
<accession>A0AAV9DH28</accession>
<evidence type="ECO:0000313" key="14">
    <source>
        <dbReference type="Proteomes" id="UP001180020"/>
    </source>
</evidence>
<dbReference type="Gene3D" id="3.30.559.10">
    <property type="entry name" value="Chloramphenicol acetyltransferase-like domain"/>
    <property type="match status" value="1"/>
</dbReference>
<protein>
    <submittedName>
        <fullName evidence="13">O-acyltransferase WSD1</fullName>
    </submittedName>
</protein>
<organism evidence="13 14">
    <name type="scientific">Acorus calamus</name>
    <name type="common">Sweet flag</name>
    <dbReference type="NCBI Taxonomy" id="4465"/>
    <lineage>
        <taxon>Eukaryota</taxon>
        <taxon>Viridiplantae</taxon>
        <taxon>Streptophyta</taxon>
        <taxon>Embryophyta</taxon>
        <taxon>Tracheophyta</taxon>
        <taxon>Spermatophyta</taxon>
        <taxon>Magnoliopsida</taxon>
        <taxon>Liliopsida</taxon>
        <taxon>Acoraceae</taxon>
        <taxon>Acorus</taxon>
    </lineage>
</organism>
<comment type="subcellular location">
    <subcellularLocation>
        <location evidence="1">Cell membrane</location>
        <topology evidence="1">Single-pass membrane protein</topology>
    </subcellularLocation>
    <subcellularLocation>
        <location evidence="2">Endoplasmic reticulum membrane</location>
    </subcellularLocation>
</comment>
<dbReference type="GO" id="GO:0005789">
    <property type="term" value="C:endoplasmic reticulum membrane"/>
    <property type="evidence" value="ECO:0007669"/>
    <property type="project" value="UniProtKB-SubCell"/>
</dbReference>
<sequence length="377" mass="42884">MKPSEEGEPLTPAGRFFLQPDVQQVINLIIGFENPIDVDAVKSEIKHTLLKHHPRFSSVLVRDRWTQTDIDLDKHVMSIEDDDIASSSVNDYVADLASISCPLSPDKPLWEVHVLARHRCIVMRIHHALGDGISLMSLFLACCRCDDKPQLLPSVPKAAAARPTKMRLWVLLRKLVLVVWFTLIYAAEFVLRSLWVRDEESPISGGSGVEFWPRRLVTVRFRLEDMKFVGRAVNGTINDVFMGIISCGLSKYLQQQQPSEELREQIRVTGLAMVNTREQPGIQDLASLMKNKTKTRWGNQFGYILLPMYLKMENDPLEHVRRTKAMVDKKKLSLEAPFSYRIGALVMSLLGPKVATMLNYRIICNTTFHNIKCGWSS</sequence>
<evidence type="ECO:0000256" key="7">
    <source>
        <dbReference type="ARBA" id="ARBA00023315"/>
    </source>
</evidence>
<dbReference type="Proteomes" id="UP001180020">
    <property type="component" value="Unassembled WGS sequence"/>
</dbReference>
<proteinExistence type="inferred from homology"/>
<dbReference type="AlphaFoldDB" id="A0AAV9DH28"/>
<keyword evidence="7" id="KW-0012">Acyltransferase</keyword>
<comment type="similarity">
    <text evidence="8">In the N-terminal section; belongs to the long-chain O-acyltransferase family.</text>
</comment>
<gene>
    <name evidence="13" type="primary">WSD1</name>
    <name evidence="13" type="ORF">QJS10_CPB13g00360</name>
</gene>
<comment type="caution">
    <text evidence="13">The sequence shown here is derived from an EMBL/GenBank/DDBJ whole genome shotgun (WGS) entry which is preliminary data.</text>
</comment>
<reference evidence="13" key="1">
    <citation type="journal article" date="2023" name="Nat. Commun.">
        <title>Diploid and tetraploid genomes of Acorus and the evolution of monocots.</title>
        <authorList>
            <person name="Ma L."/>
            <person name="Liu K.W."/>
            <person name="Li Z."/>
            <person name="Hsiao Y.Y."/>
            <person name="Qi Y."/>
            <person name="Fu T."/>
            <person name="Tang G.D."/>
            <person name="Zhang D."/>
            <person name="Sun W.H."/>
            <person name="Liu D.K."/>
            <person name="Li Y."/>
            <person name="Chen G.Z."/>
            <person name="Liu X.D."/>
            <person name="Liao X.Y."/>
            <person name="Jiang Y.T."/>
            <person name="Yu X."/>
            <person name="Hao Y."/>
            <person name="Huang J."/>
            <person name="Zhao X.W."/>
            <person name="Ke S."/>
            <person name="Chen Y.Y."/>
            <person name="Wu W.L."/>
            <person name="Hsu J.L."/>
            <person name="Lin Y.F."/>
            <person name="Huang M.D."/>
            <person name="Li C.Y."/>
            <person name="Huang L."/>
            <person name="Wang Z.W."/>
            <person name="Zhao X."/>
            <person name="Zhong W.Y."/>
            <person name="Peng D.H."/>
            <person name="Ahmad S."/>
            <person name="Lan S."/>
            <person name="Zhang J.S."/>
            <person name="Tsai W.C."/>
            <person name="Van de Peer Y."/>
            <person name="Liu Z.J."/>
        </authorList>
    </citation>
    <scope>NUCLEOTIDE SEQUENCE</scope>
    <source>
        <strain evidence="13">CP</strain>
    </source>
</reference>
<keyword evidence="14" id="KW-1185">Reference proteome</keyword>
<dbReference type="EMBL" id="JAUJYO010000013">
    <property type="protein sequence ID" value="KAK1299763.1"/>
    <property type="molecule type" value="Genomic_DNA"/>
</dbReference>
<dbReference type="InterPro" id="IPR023213">
    <property type="entry name" value="CAT-like_dom_sf"/>
</dbReference>
<keyword evidence="5" id="KW-0808">Transferase</keyword>
<dbReference type="GO" id="GO:0005886">
    <property type="term" value="C:plasma membrane"/>
    <property type="evidence" value="ECO:0007669"/>
    <property type="project" value="UniProtKB-SubCell"/>
</dbReference>
<dbReference type="GO" id="GO:0019432">
    <property type="term" value="P:triglyceride biosynthetic process"/>
    <property type="evidence" value="ECO:0007669"/>
    <property type="project" value="TreeGrafter"/>
</dbReference>
<evidence type="ECO:0000256" key="2">
    <source>
        <dbReference type="ARBA" id="ARBA00004586"/>
    </source>
</evidence>
<evidence type="ECO:0000256" key="3">
    <source>
        <dbReference type="ARBA" id="ARBA00004771"/>
    </source>
</evidence>
<dbReference type="PANTHER" id="PTHR31650">
    <property type="entry name" value="O-ACYLTRANSFERASE (WSD1-LIKE) FAMILY PROTEIN"/>
    <property type="match status" value="1"/>
</dbReference>
<evidence type="ECO:0000256" key="8">
    <source>
        <dbReference type="ARBA" id="ARBA00024360"/>
    </source>
</evidence>
<dbReference type="SUPFAM" id="SSF52777">
    <property type="entry name" value="CoA-dependent acyltransferases"/>
    <property type="match status" value="1"/>
</dbReference>
<dbReference type="InterPro" id="IPR045034">
    <property type="entry name" value="O-acyltransferase_WSD1-like"/>
</dbReference>
<feature type="domain" description="O-acyltransferase WSD1 C-terminal" evidence="12">
    <location>
        <begin position="297"/>
        <end position="368"/>
    </location>
</feature>